<name>A0A0D0CYW6_9AGAM</name>
<reference evidence="3" key="2">
    <citation type="submission" date="2015-01" db="EMBL/GenBank/DDBJ databases">
        <title>Evolutionary Origins and Diversification of the Mycorrhizal Mutualists.</title>
        <authorList>
            <consortium name="DOE Joint Genome Institute"/>
            <consortium name="Mycorrhizal Genomics Consortium"/>
            <person name="Kohler A."/>
            <person name="Kuo A."/>
            <person name="Nagy L.G."/>
            <person name="Floudas D."/>
            <person name="Copeland A."/>
            <person name="Barry K.W."/>
            <person name="Cichocki N."/>
            <person name="Veneault-Fourrey C."/>
            <person name="LaButti K."/>
            <person name="Lindquist E.A."/>
            <person name="Lipzen A."/>
            <person name="Lundell T."/>
            <person name="Morin E."/>
            <person name="Murat C."/>
            <person name="Riley R."/>
            <person name="Ohm R."/>
            <person name="Sun H."/>
            <person name="Tunlid A."/>
            <person name="Henrissat B."/>
            <person name="Grigoriev I.V."/>
            <person name="Hibbett D.S."/>
            <person name="Martin F."/>
        </authorList>
    </citation>
    <scope>NUCLEOTIDE SEQUENCE [LARGE SCALE GENOMIC DNA]</scope>
    <source>
        <strain evidence="3">Ve08.2h10</strain>
    </source>
</reference>
<dbReference type="InParanoid" id="A0A0D0CYW6"/>
<sequence length="334" mass="36479">MDVSSVEKVRFADDPMQTESSSAKSRSSADEATSSSGHDVDMTSPVASPSSMARPTAVIPLQPGSPSAPSQGIRHLPPIPRAPQRALNTIPIPPVLASDLPPLPEVPRWQAAVAQPPAVLVMELNQLSIEPMSTTAKVPSPQPIQSLPLRAQVPPLAESPMVPMAPSTQPGPSTESPSIPPTQLRPSRSMGPMAREDIQGRRDEVMEALDFPDAVQDMARELWSNNCDAEEAFPVDITVEFRRAICHAASAGDMSSVDLDFGRYGERGPVAPIDPHHDAPLVEGFTKYYDQWVQLHLRRRRELLAELMLLHQMEGLDDLIKHTEGLDAEWMRDQ</sequence>
<feature type="region of interest" description="Disordered" evidence="1">
    <location>
        <begin position="1"/>
        <end position="85"/>
    </location>
</feature>
<evidence type="ECO:0000313" key="3">
    <source>
        <dbReference type="Proteomes" id="UP000054538"/>
    </source>
</evidence>
<feature type="region of interest" description="Disordered" evidence="1">
    <location>
        <begin position="158"/>
        <end position="193"/>
    </location>
</feature>
<evidence type="ECO:0000256" key="1">
    <source>
        <dbReference type="SAM" id="MobiDB-lite"/>
    </source>
</evidence>
<feature type="compositionally biased region" description="Polar residues" evidence="1">
    <location>
        <begin position="166"/>
        <end position="177"/>
    </location>
</feature>
<dbReference type="Proteomes" id="UP000054538">
    <property type="component" value="Unassembled WGS sequence"/>
</dbReference>
<feature type="compositionally biased region" description="Basic and acidic residues" evidence="1">
    <location>
        <begin position="1"/>
        <end position="13"/>
    </location>
</feature>
<dbReference type="AlphaFoldDB" id="A0A0D0CYW6"/>
<keyword evidence="3" id="KW-1185">Reference proteome</keyword>
<evidence type="ECO:0000313" key="2">
    <source>
        <dbReference type="EMBL" id="KIK72674.1"/>
    </source>
</evidence>
<organism evidence="2 3">
    <name type="scientific">Paxillus rubicundulus Ve08.2h10</name>
    <dbReference type="NCBI Taxonomy" id="930991"/>
    <lineage>
        <taxon>Eukaryota</taxon>
        <taxon>Fungi</taxon>
        <taxon>Dikarya</taxon>
        <taxon>Basidiomycota</taxon>
        <taxon>Agaricomycotina</taxon>
        <taxon>Agaricomycetes</taxon>
        <taxon>Agaricomycetidae</taxon>
        <taxon>Boletales</taxon>
        <taxon>Paxilineae</taxon>
        <taxon>Paxillaceae</taxon>
        <taxon>Paxillus</taxon>
    </lineage>
</organism>
<dbReference type="OrthoDB" id="10465231at2759"/>
<reference evidence="2 3" key="1">
    <citation type="submission" date="2014-04" db="EMBL/GenBank/DDBJ databases">
        <authorList>
            <consortium name="DOE Joint Genome Institute"/>
            <person name="Kuo A."/>
            <person name="Kohler A."/>
            <person name="Jargeat P."/>
            <person name="Nagy L.G."/>
            <person name="Floudas D."/>
            <person name="Copeland A."/>
            <person name="Barry K.W."/>
            <person name="Cichocki N."/>
            <person name="Veneault-Fourrey C."/>
            <person name="LaButti K."/>
            <person name="Lindquist E.A."/>
            <person name="Lipzen A."/>
            <person name="Lundell T."/>
            <person name="Morin E."/>
            <person name="Murat C."/>
            <person name="Sun H."/>
            <person name="Tunlid A."/>
            <person name="Henrissat B."/>
            <person name="Grigoriev I.V."/>
            <person name="Hibbett D.S."/>
            <person name="Martin F."/>
            <person name="Nordberg H.P."/>
            <person name="Cantor M.N."/>
            <person name="Hua S.X."/>
        </authorList>
    </citation>
    <scope>NUCLEOTIDE SEQUENCE [LARGE SCALE GENOMIC DNA]</scope>
    <source>
        <strain evidence="2 3">Ve08.2h10</strain>
    </source>
</reference>
<dbReference type="HOGENOM" id="CLU_852857_0_0_1"/>
<proteinExistence type="predicted"/>
<protein>
    <submittedName>
        <fullName evidence="2">Uncharacterized protein</fullName>
    </submittedName>
</protein>
<dbReference type="EMBL" id="KN830562">
    <property type="protein sequence ID" value="KIK72674.1"/>
    <property type="molecule type" value="Genomic_DNA"/>
</dbReference>
<gene>
    <name evidence="2" type="ORF">PAXRUDRAFT_21712</name>
</gene>
<accession>A0A0D0CYW6</accession>
<feature type="compositionally biased region" description="Low complexity" evidence="1">
    <location>
        <begin position="20"/>
        <end position="36"/>
    </location>
</feature>